<proteinExistence type="inferred from homology"/>
<dbReference type="CDD" id="cd08500">
    <property type="entry name" value="PBP2_NikA_DppA_OppA_like_4"/>
    <property type="match status" value="1"/>
</dbReference>
<dbReference type="Pfam" id="PF00496">
    <property type="entry name" value="SBP_bac_5"/>
    <property type="match status" value="1"/>
</dbReference>
<reference evidence="4 5" key="1">
    <citation type="submission" date="2020-05" db="EMBL/GenBank/DDBJ databases">
        <title>Azospirillum oleiclasticum sp. nov, a nitrogen-fixing and heavy crude oil-emulsifying bacterium isolated from the crude oil of Yumen Oilfield.</title>
        <authorList>
            <person name="Wu D."/>
            <person name="Cai M."/>
            <person name="Zhang X."/>
        </authorList>
    </citation>
    <scope>NUCLEOTIDE SEQUENCE [LARGE SCALE GENOMIC DNA]</scope>
    <source>
        <strain evidence="4 5">ROY-1-1-2</strain>
    </source>
</reference>
<dbReference type="Gene3D" id="3.40.190.10">
    <property type="entry name" value="Periplasmic binding protein-like II"/>
    <property type="match status" value="1"/>
</dbReference>
<gene>
    <name evidence="4" type="ORF">HND93_04770</name>
</gene>
<dbReference type="PANTHER" id="PTHR30290:SF62">
    <property type="entry name" value="OLIGOPEPTIDE ABC TRANSPORTER, PERIPLASMIC OLIGOPEPTIDE-BINDING PROTEIN"/>
    <property type="match status" value="1"/>
</dbReference>
<protein>
    <submittedName>
        <fullName evidence="4">ABC transporter substrate-binding protein</fullName>
    </submittedName>
</protein>
<dbReference type="Gene3D" id="3.10.105.10">
    <property type="entry name" value="Dipeptide-binding Protein, Domain 3"/>
    <property type="match status" value="1"/>
</dbReference>
<dbReference type="InterPro" id="IPR000914">
    <property type="entry name" value="SBP_5_dom"/>
</dbReference>
<dbReference type="InterPro" id="IPR039424">
    <property type="entry name" value="SBP_5"/>
</dbReference>
<organism evidence="4 5">
    <name type="scientific">Azospirillum oleiclasticum</name>
    <dbReference type="NCBI Taxonomy" id="2735135"/>
    <lineage>
        <taxon>Bacteria</taxon>
        <taxon>Pseudomonadati</taxon>
        <taxon>Pseudomonadota</taxon>
        <taxon>Alphaproteobacteria</taxon>
        <taxon>Rhodospirillales</taxon>
        <taxon>Azospirillaceae</taxon>
        <taxon>Azospirillum</taxon>
    </lineage>
</organism>
<comment type="caution">
    <text evidence="4">The sequence shown here is derived from an EMBL/GenBank/DDBJ whole genome shotgun (WGS) entry which is preliminary data.</text>
</comment>
<evidence type="ECO:0000256" key="2">
    <source>
        <dbReference type="ARBA" id="ARBA00005695"/>
    </source>
</evidence>
<dbReference type="PANTHER" id="PTHR30290">
    <property type="entry name" value="PERIPLASMIC BINDING COMPONENT OF ABC TRANSPORTER"/>
    <property type="match status" value="1"/>
</dbReference>
<evidence type="ECO:0000313" key="5">
    <source>
        <dbReference type="Proteomes" id="UP000584642"/>
    </source>
</evidence>
<keyword evidence="5" id="KW-1185">Reference proteome</keyword>
<dbReference type="EMBL" id="JABFDB010000001">
    <property type="protein sequence ID" value="NYZ19015.1"/>
    <property type="molecule type" value="Genomic_DNA"/>
</dbReference>
<sequence>MLYNGGTAGTGGGRRRLGAAVAVLCSLSPAYAGAQFFREAPVLAQRVAAGSLPPVERRLPDNPMLLQPLDRPGDYGGSWGLAMVSRYDGLLLYRTIGYEPLVRWDPMWTRVVANVAQSFESNADASSFTFRLRRGLRWSDGRPMTSEDVVFWFEDVLNNPDITAAAPSILRSPVAGARLETPDAHTLRFTFPAPNSLFPLQLAAGQMERGPTDLPKHALTRYHLRYNPDADREAKAEGYRDWVERFLIKSQLLRAPSGPDALLRRRDADGTASLPAEPVPTLEAWVIDRLEAGSPPVLVAERNPYYWKIDSTGGQLPYIDRIETALTTSAAELPVLVRAGRVGLQARHFVVNDLAARALAEGGNRYRALPLLPTDANTVPIVFNLTHRDPVWRTLLQQRNFRVALSLLIDRRAIIDEVFGGKGEPYQIAPRPESRYYHQRLAHQYLDHDPDRANAILGGLGLDRPDADGLRLLPDGRPLSFTVLVRRDRPDSRKAMALVARQWRRAGIDAGIALVDRADTHNRIQANDFDAMVGHPEGGFDALLDAYAFAPLNWSSYFAPGWARWAMNSSDPQAVNPPPSVIRQIETYERIKGVADADAQHRMMGDVLDIAAEEFFTIGVSLPDAGRGVVRTDFRNIPKVMFETWLYPAPAPANPPLFFIERR</sequence>
<feature type="domain" description="Solute-binding protein family 5" evidence="3">
    <location>
        <begin position="111"/>
        <end position="538"/>
    </location>
</feature>
<evidence type="ECO:0000256" key="1">
    <source>
        <dbReference type="ARBA" id="ARBA00004418"/>
    </source>
</evidence>
<comment type="similarity">
    <text evidence="2">Belongs to the bacterial solute-binding protein 5 family.</text>
</comment>
<evidence type="ECO:0000259" key="3">
    <source>
        <dbReference type="Pfam" id="PF00496"/>
    </source>
</evidence>
<dbReference type="RefSeq" id="WP_180280701.1">
    <property type="nucleotide sequence ID" value="NZ_JABFDB010000001.1"/>
</dbReference>
<name>A0ABX2T5A1_9PROT</name>
<accession>A0ABX2T5A1</accession>
<dbReference type="Proteomes" id="UP000584642">
    <property type="component" value="Unassembled WGS sequence"/>
</dbReference>
<evidence type="ECO:0000313" key="4">
    <source>
        <dbReference type="EMBL" id="NYZ19015.1"/>
    </source>
</evidence>
<comment type="subcellular location">
    <subcellularLocation>
        <location evidence="1">Periplasm</location>
    </subcellularLocation>
</comment>
<dbReference type="SUPFAM" id="SSF53850">
    <property type="entry name" value="Periplasmic binding protein-like II"/>
    <property type="match status" value="1"/>
</dbReference>